<proteinExistence type="predicted"/>
<dbReference type="Proteomes" id="UP000775872">
    <property type="component" value="Unassembled WGS sequence"/>
</dbReference>
<gene>
    <name evidence="3" type="ORF">CSOL1703_00016865</name>
</gene>
<feature type="signal peptide" evidence="2">
    <location>
        <begin position="1"/>
        <end position="20"/>
    </location>
</feature>
<feature type="compositionally biased region" description="Polar residues" evidence="1">
    <location>
        <begin position="93"/>
        <end position="124"/>
    </location>
</feature>
<reference evidence="4" key="1">
    <citation type="submission" date="2019-06" db="EMBL/GenBank/DDBJ databases">
        <authorList>
            <person name="Broberg M."/>
        </authorList>
    </citation>
    <scope>NUCLEOTIDE SEQUENCE [LARGE SCALE GENOMIC DNA]</scope>
</reference>
<evidence type="ECO:0000313" key="3">
    <source>
        <dbReference type="EMBL" id="CAH0054964.1"/>
    </source>
</evidence>
<keyword evidence="4" id="KW-1185">Reference proteome</keyword>
<evidence type="ECO:0000256" key="1">
    <source>
        <dbReference type="SAM" id="MobiDB-lite"/>
    </source>
</evidence>
<feature type="chain" id="PRO_5040221697" evidence="2">
    <location>
        <begin position="21"/>
        <end position="197"/>
    </location>
</feature>
<keyword evidence="2" id="KW-0732">Signal</keyword>
<feature type="compositionally biased region" description="Gly residues" evidence="1">
    <location>
        <begin position="173"/>
        <end position="183"/>
    </location>
</feature>
<comment type="caution">
    <text evidence="3">The sequence shown here is derived from an EMBL/GenBank/DDBJ whole genome shotgun (WGS) entry which is preliminary data.</text>
</comment>
<accession>A0A9N9ZG43</accession>
<reference evidence="3 4" key="2">
    <citation type="submission" date="2021-10" db="EMBL/GenBank/DDBJ databases">
        <authorList>
            <person name="Piombo E."/>
        </authorList>
    </citation>
    <scope>NUCLEOTIDE SEQUENCE [LARGE SCALE GENOMIC DNA]</scope>
</reference>
<feature type="compositionally biased region" description="Low complexity" evidence="1">
    <location>
        <begin position="125"/>
        <end position="142"/>
    </location>
</feature>
<protein>
    <submittedName>
        <fullName evidence="3">Uncharacterized protein</fullName>
    </submittedName>
</protein>
<organism evidence="3 4">
    <name type="scientific">Clonostachys solani</name>
    <dbReference type="NCBI Taxonomy" id="160281"/>
    <lineage>
        <taxon>Eukaryota</taxon>
        <taxon>Fungi</taxon>
        <taxon>Dikarya</taxon>
        <taxon>Ascomycota</taxon>
        <taxon>Pezizomycotina</taxon>
        <taxon>Sordariomycetes</taxon>
        <taxon>Hypocreomycetidae</taxon>
        <taxon>Hypocreales</taxon>
        <taxon>Bionectriaceae</taxon>
        <taxon>Clonostachys</taxon>
    </lineage>
</organism>
<sequence length="197" mass="20236">MGRSSLLFALLALQVSVSWAAPKRHHHYHGGKDQTDVDDTNSGNANPTGFEDLFPGIPGDVEDLIPSEWKSLFPTDFFGGGDSTPGPVPITDSAPSHTADSPSYTRAPNSTGRTRTSTAKNTQVTTPTRSTTRTSGPSRSTGIISQSTGAPSRSTNVPSRSVTSPARSSTTAGNGGGGGGDGSYGPTFITIVPTNSA</sequence>
<name>A0A9N9ZG43_9HYPO</name>
<dbReference type="AlphaFoldDB" id="A0A9N9ZG43"/>
<dbReference type="EMBL" id="CABFOC020000053">
    <property type="protein sequence ID" value="CAH0054964.1"/>
    <property type="molecule type" value="Genomic_DNA"/>
</dbReference>
<feature type="region of interest" description="Disordered" evidence="1">
    <location>
        <begin position="76"/>
        <end position="197"/>
    </location>
</feature>
<feature type="region of interest" description="Disordered" evidence="1">
    <location>
        <begin position="23"/>
        <end position="50"/>
    </location>
</feature>
<evidence type="ECO:0000313" key="4">
    <source>
        <dbReference type="Proteomes" id="UP000775872"/>
    </source>
</evidence>
<evidence type="ECO:0000256" key="2">
    <source>
        <dbReference type="SAM" id="SignalP"/>
    </source>
</evidence>
<dbReference type="OrthoDB" id="5147854at2759"/>
<feature type="compositionally biased region" description="Polar residues" evidence="1">
    <location>
        <begin position="143"/>
        <end position="172"/>
    </location>
</feature>